<dbReference type="PANTHER" id="PTHR13555:SF68">
    <property type="entry name" value="ZINC FINGER PROTEIN 474"/>
    <property type="match status" value="1"/>
</dbReference>
<feature type="compositionally biased region" description="Gly residues" evidence="6">
    <location>
        <begin position="209"/>
        <end position="218"/>
    </location>
</feature>
<evidence type="ECO:0000313" key="8">
    <source>
        <dbReference type="EMBL" id="CAD8700475.1"/>
    </source>
</evidence>
<dbReference type="InterPro" id="IPR026319">
    <property type="entry name" value="ZC2HC1A/B-like"/>
</dbReference>
<dbReference type="AlphaFoldDB" id="A0A7S0X5H3"/>
<proteinExistence type="predicted"/>
<organism evidence="8">
    <name type="scientific">Mantoniella antarctica</name>
    <dbReference type="NCBI Taxonomy" id="81844"/>
    <lineage>
        <taxon>Eukaryota</taxon>
        <taxon>Viridiplantae</taxon>
        <taxon>Chlorophyta</taxon>
        <taxon>Mamiellophyceae</taxon>
        <taxon>Mamiellales</taxon>
        <taxon>Mamiellaceae</taxon>
        <taxon>Mantoniella</taxon>
    </lineage>
</organism>
<evidence type="ECO:0000256" key="4">
    <source>
        <dbReference type="ARBA" id="ARBA00022833"/>
    </source>
</evidence>
<evidence type="ECO:0000256" key="3">
    <source>
        <dbReference type="ARBA" id="ARBA00022771"/>
    </source>
</evidence>
<feature type="region of interest" description="Disordered" evidence="6">
    <location>
        <begin position="140"/>
        <end position="218"/>
    </location>
</feature>
<evidence type="ECO:0000259" key="7">
    <source>
        <dbReference type="PROSITE" id="PS52027"/>
    </source>
</evidence>
<keyword evidence="1" id="KW-0479">Metal-binding</keyword>
<dbReference type="PROSITE" id="PS52027">
    <property type="entry name" value="ZF_C2HC_C3H"/>
    <property type="match status" value="1"/>
</dbReference>
<dbReference type="Pfam" id="PF13913">
    <property type="entry name" value="zf-C2HC_2"/>
    <property type="match status" value="2"/>
</dbReference>
<protein>
    <recommendedName>
        <fullName evidence="7">C2HC/C3H-type domain-containing protein</fullName>
    </recommendedName>
</protein>
<sequence>MGTTARPRLLVCYLCGREYGSKSLGIHIPQCRKMFEAQEAKKPKGTRRKIPTPPPGYLEALGNVVLVPSSPLLSGDGGNAGPGVQDKAPFGSSITADALNDAAYATWSENVLETCQHCQRTFTPEAMTHHAKACTMEHPAKPRGTALSSGALSHRLSPGIVSGTNRPRLGLVSEGEGEGEGGLPSDYGASSRTSLDSSRQLNATRPISSGGGGGKDEL</sequence>
<evidence type="ECO:0000256" key="5">
    <source>
        <dbReference type="PROSITE-ProRule" id="PRU01371"/>
    </source>
</evidence>
<evidence type="ECO:0000256" key="2">
    <source>
        <dbReference type="ARBA" id="ARBA00022737"/>
    </source>
</evidence>
<keyword evidence="2" id="KW-0677">Repeat</keyword>
<dbReference type="EMBL" id="HBFC01005635">
    <property type="protein sequence ID" value="CAD8700475.1"/>
    <property type="molecule type" value="Transcribed_RNA"/>
</dbReference>
<gene>
    <name evidence="8" type="ORF">MANT1106_LOCUS3157</name>
</gene>
<dbReference type="PANTHER" id="PTHR13555">
    <property type="entry name" value="C2H2 ZINC FINGER CGI-62-RELATED"/>
    <property type="match status" value="1"/>
</dbReference>
<evidence type="ECO:0000256" key="1">
    <source>
        <dbReference type="ARBA" id="ARBA00022723"/>
    </source>
</evidence>
<accession>A0A7S0X5H3</accession>
<dbReference type="InterPro" id="IPR049899">
    <property type="entry name" value="Znf_C2HC_C3H"/>
</dbReference>
<evidence type="ECO:0000256" key="6">
    <source>
        <dbReference type="SAM" id="MobiDB-lite"/>
    </source>
</evidence>
<keyword evidence="4" id="KW-0862">Zinc</keyword>
<feature type="compositionally biased region" description="Polar residues" evidence="6">
    <location>
        <begin position="188"/>
        <end position="207"/>
    </location>
</feature>
<name>A0A7S0X5H3_9CHLO</name>
<feature type="domain" description="C2HC/C3H-type" evidence="7">
    <location>
        <begin position="8"/>
        <end position="37"/>
    </location>
</feature>
<dbReference type="GO" id="GO:0008270">
    <property type="term" value="F:zinc ion binding"/>
    <property type="evidence" value="ECO:0007669"/>
    <property type="project" value="UniProtKB-KW"/>
</dbReference>
<keyword evidence="3 5" id="KW-0863">Zinc-finger</keyword>
<reference evidence="8" key="1">
    <citation type="submission" date="2021-01" db="EMBL/GenBank/DDBJ databases">
        <authorList>
            <person name="Corre E."/>
            <person name="Pelletier E."/>
            <person name="Niang G."/>
            <person name="Scheremetjew M."/>
            <person name="Finn R."/>
            <person name="Kale V."/>
            <person name="Holt S."/>
            <person name="Cochrane G."/>
            <person name="Meng A."/>
            <person name="Brown T."/>
            <person name="Cohen L."/>
        </authorList>
    </citation>
    <scope>NUCLEOTIDE SEQUENCE</scope>
    <source>
        <strain evidence="8">SL-175</strain>
    </source>
</reference>